<dbReference type="GO" id="GO:0019843">
    <property type="term" value="F:rRNA binding"/>
    <property type="evidence" value="ECO:0007669"/>
    <property type="project" value="UniProtKB-KW"/>
</dbReference>
<comment type="subcellular location">
    <subcellularLocation>
        <location evidence="8">Cytoplasm</location>
    </subcellularLocation>
    <subcellularLocation>
        <location evidence="8">Cell inner membrane</location>
        <topology evidence="8">Peripheral membrane protein</topology>
        <orientation evidence="8">Cytoplasmic side</orientation>
    </subcellularLocation>
</comment>
<dbReference type="RefSeq" id="WP_188579257.1">
    <property type="nucleotide sequence ID" value="NZ_BMCT01000003.1"/>
</dbReference>
<feature type="compositionally biased region" description="Acidic residues" evidence="9">
    <location>
        <begin position="879"/>
        <end position="898"/>
    </location>
</feature>
<evidence type="ECO:0000259" key="11">
    <source>
        <dbReference type="Pfam" id="PF20833"/>
    </source>
</evidence>
<keyword evidence="4 8" id="KW-0255">Endonuclease</keyword>
<feature type="region of interest" description="Disordered" evidence="9">
    <location>
        <begin position="823"/>
        <end position="1102"/>
    </location>
</feature>
<feature type="binding site" evidence="8">
    <location>
        <position position="714"/>
    </location>
    <ligand>
        <name>Zn(2+)</name>
        <dbReference type="ChEBI" id="CHEBI:29105"/>
        <note>ligand shared between dimeric partners</note>
    </ligand>
</feature>
<organism evidence="12 13">
    <name type="scientific">Azorhizobium oxalatiphilum</name>
    <dbReference type="NCBI Taxonomy" id="980631"/>
    <lineage>
        <taxon>Bacteria</taxon>
        <taxon>Pseudomonadati</taxon>
        <taxon>Pseudomonadota</taxon>
        <taxon>Alphaproteobacteria</taxon>
        <taxon>Hyphomicrobiales</taxon>
        <taxon>Xanthobacteraceae</taxon>
        <taxon>Azorhizobium</taxon>
    </lineage>
</organism>
<dbReference type="Pfam" id="PF10150">
    <property type="entry name" value="RNase_E_G"/>
    <property type="match status" value="1"/>
</dbReference>
<dbReference type="AlphaFoldDB" id="A0A917C2Z4"/>
<dbReference type="GO" id="GO:0006402">
    <property type="term" value="P:mRNA catabolic process"/>
    <property type="evidence" value="ECO:0007669"/>
    <property type="project" value="UniProtKB-UniRule"/>
</dbReference>
<sequence>MANKMLIDATHPEETRVVVVRGNRVEEFDYESASRKQLRGNIYLAKVTRVEPSLQAAFIEYGGNRHGFLAFSEIHPDYYQIPVADRQALIEEEERAARAAEDEEERRERRRERSRGKRAAAADTSSDSEDDEDSDVEEVEDDEVIDTIEDGNIFSSGHDEDEEDEDDDRRPEPLDPETLPRETDVAHIAAAEDHVSPDEAESVAPAAPVAAETAEVPPAEALPAPAEQESAPVSEAAAVQAEEAEQTAKPMLASGDAVVSEAVEPPPAAETAPDATDAPATETVAVAAVETTDVTEAAAPSDETQDIAEVEAAEAETAEGEEAAEGEAAPVRAREDRRRSRRSRHRGRKPSEERDRESDNGEESDEEDEGVEQMGSDDALEEVPERAHQRRARTYKIQEVIRRRQVMLVQVVKEERGNKGAALTTYLSLAGRYSVLMPNTARGGGISRKITNAVDRKRLKEVVQDLEVPEGMGIILRTAGANRTKVEIKRDFEYLLRLWETVRELTLTSAAPSLVYEEGSLIKRAIRDLYSKEIDEIHVAGAEGFREARDFMRMLMPSHAKNVMPYSEPQPIFAKYGVEHQLDAMFSPVVQLKSGGYIVINPTEALVSIDVNSGRATREHHIEDTALKTNMEASEEIARQLRLRDLAGLIVIDFIDMEEKRNNRSVERKLKDCLKNDRARIQVGRISHFGLMEMSRQRIRTGVLESSIEVCPTCGGTGHVRSAASVSLQLLRALEEHLLRATTHNLIGRTRAEVALYVLNHKRAHLRELEDRFGVTLIVQADDSVTGHQPFIIEKGEIAAPPAPAPRASAVVQPDSIMLDEDYEDEEEEIEDTVEADGEAEGEAAVADRGDEPSRKRRRRRRRRGGERDGEGREARSDDEGDDETASEGDAEGEDDEARAEGEERSDDRGEDSNDRRRRRRGRRGGRRNRRDGEEGATGGEDDANGSDENGSDEADSDETRSEESLASRTLGFPGQDTFAEIEAVSTETAPAEAPVTAEAPAPEPVAAPAPVPPAAAEAEAPAPKPRRRSTVREKAPVASAPAAEATPEAPASETPAAEAPVAESAPVAAAEPEAPVPAPAEPAGPPAKPRAGWWNRKLFGG</sequence>
<dbReference type="GO" id="GO:0000287">
    <property type="term" value="F:magnesium ion binding"/>
    <property type="evidence" value="ECO:0007669"/>
    <property type="project" value="UniProtKB-UniRule"/>
</dbReference>
<dbReference type="NCBIfam" id="TIGR00757">
    <property type="entry name" value="RNaseEG"/>
    <property type="match status" value="1"/>
</dbReference>
<dbReference type="InterPro" id="IPR028878">
    <property type="entry name" value="RNase_E"/>
</dbReference>
<dbReference type="GO" id="GO:0006364">
    <property type="term" value="P:rRNA processing"/>
    <property type="evidence" value="ECO:0007669"/>
    <property type="project" value="UniProtKB-UniRule"/>
</dbReference>
<keyword evidence="7 8" id="KW-0694">RNA-binding</keyword>
<evidence type="ECO:0000256" key="9">
    <source>
        <dbReference type="SAM" id="MobiDB-lite"/>
    </source>
</evidence>
<feature type="region of interest" description="Disordered" evidence="9">
    <location>
        <begin position="94"/>
        <end position="391"/>
    </location>
</feature>
<dbReference type="InterPro" id="IPR012340">
    <property type="entry name" value="NA-bd_OB-fold"/>
</dbReference>
<dbReference type="EMBL" id="BMCT01000003">
    <property type="protein sequence ID" value="GGF65525.1"/>
    <property type="molecule type" value="Genomic_DNA"/>
</dbReference>
<keyword evidence="8" id="KW-0699">rRNA-binding</keyword>
<dbReference type="GO" id="GO:0008270">
    <property type="term" value="F:zinc ion binding"/>
    <property type="evidence" value="ECO:0007669"/>
    <property type="project" value="UniProtKB-UniRule"/>
</dbReference>
<dbReference type="PANTHER" id="PTHR30001">
    <property type="entry name" value="RIBONUCLEASE"/>
    <property type="match status" value="1"/>
</dbReference>
<comment type="similarity">
    <text evidence="8">Belongs to the RNase E/G family. RNase E subfamily.</text>
</comment>
<dbReference type="GO" id="GO:0000049">
    <property type="term" value="F:tRNA binding"/>
    <property type="evidence" value="ECO:0007669"/>
    <property type="project" value="UniProtKB-KW"/>
</dbReference>
<feature type="compositionally biased region" description="Low complexity" evidence="9">
    <location>
        <begin position="987"/>
        <end position="1001"/>
    </location>
</feature>
<evidence type="ECO:0000256" key="5">
    <source>
        <dbReference type="ARBA" id="ARBA00022801"/>
    </source>
</evidence>
<dbReference type="Proteomes" id="UP000606044">
    <property type="component" value="Unassembled WGS sequence"/>
</dbReference>
<feature type="compositionally biased region" description="Acidic residues" evidence="9">
    <location>
        <begin position="823"/>
        <end position="842"/>
    </location>
</feature>
<dbReference type="SUPFAM" id="SSF50249">
    <property type="entry name" value="Nucleic acid-binding proteins"/>
    <property type="match status" value="1"/>
</dbReference>
<gene>
    <name evidence="8" type="primary">rne</name>
    <name evidence="12" type="ORF">GCM10007301_26600</name>
</gene>
<feature type="binding site" evidence="8">
    <location>
        <position position="653"/>
    </location>
    <ligand>
        <name>Mg(2+)</name>
        <dbReference type="ChEBI" id="CHEBI:18420"/>
        <note>catalytic</note>
    </ligand>
</feature>
<feature type="compositionally biased region" description="Low complexity" evidence="9">
    <location>
        <begin position="202"/>
        <end position="241"/>
    </location>
</feature>
<keyword evidence="8" id="KW-0472">Membrane</keyword>
<dbReference type="HAMAP" id="MF_00970">
    <property type="entry name" value="RNase_E"/>
    <property type="match status" value="1"/>
</dbReference>
<feature type="compositionally biased region" description="Basic and acidic residues" evidence="9">
    <location>
        <begin position="866"/>
        <end position="878"/>
    </location>
</feature>
<comment type="cofactor">
    <cofactor evidence="8">
        <name>Mg(2+)</name>
        <dbReference type="ChEBI" id="CHEBI:18420"/>
    </cofactor>
    <text evidence="8">Binds 1 Mg(2+) ion per subunit.</text>
</comment>
<keyword evidence="1 8" id="KW-0963">Cytoplasm</keyword>
<evidence type="ECO:0000259" key="10">
    <source>
        <dbReference type="Pfam" id="PF10150"/>
    </source>
</evidence>
<feature type="domain" description="RNase E/G thioredoxin-like" evidence="11">
    <location>
        <begin position="710"/>
        <end position="789"/>
    </location>
</feature>
<comment type="subunit">
    <text evidence="8">Homotetramer formed by a dimer of dimers.</text>
</comment>
<reference evidence="12" key="2">
    <citation type="submission" date="2020-09" db="EMBL/GenBank/DDBJ databases">
        <authorList>
            <person name="Sun Q."/>
            <person name="Sedlacek I."/>
        </authorList>
    </citation>
    <scope>NUCLEOTIDE SEQUENCE</scope>
    <source>
        <strain evidence="12">CCM 7897</strain>
    </source>
</reference>
<feature type="compositionally biased region" description="Basic residues" evidence="9">
    <location>
        <begin position="855"/>
        <end position="865"/>
    </location>
</feature>
<evidence type="ECO:0000256" key="8">
    <source>
        <dbReference type="HAMAP-Rule" id="MF_00970"/>
    </source>
</evidence>
<keyword evidence="8" id="KW-0862">Zinc</keyword>
<dbReference type="InterPro" id="IPR004659">
    <property type="entry name" value="RNase_E/G"/>
</dbReference>
<evidence type="ECO:0000256" key="3">
    <source>
        <dbReference type="ARBA" id="ARBA00022723"/>
    </source>
</evidence>
<comment type="catalytic activity">
    <reaction evidence="8">
        <text>Endonucleolytic cleavage of single-stranded RNA in A- and U-rich regions.</text>
        <dbReference type="EC" id="3.1.26.12"/>
    </reaction>
</comment>
<comment type="function">
    <text evidence="8">Endoribonuclease that plays a central role in RNA processing and decay. Required for the maturation of 5S and 16S rRNAs and the majority of tRNAs. Also involved in the degradation of most mRNAs.</text>
</comment>
<feature type="compositionally biased region" description="Basic and acidic residues" evidence="9">
    <location>
        <begin position="168"/>
        <end position="197"/>
    </location>
</feature>
<comment type="cofactor">
    <cofactor evidence="8">
        <name>Zn(2+)</name>
        <dbReference type="ChEBI" id="CHEBI:29105"/>
    </cofactor>
    <text evidence="8">Binds 2 Zn(2+) ions per homotetramer.</text>
</comment>
<dbReference type="PANTHER" id="PTHR30001:SF1">
    <property type="entry name" value="RIBONUCLEASE E_G-LIKE PROTEIN, CHLOROPLASTIC"/>
    <property type="match status" value="1"/>
</dbReference>
<feature type="compositionally biased region" description="Acidic residues" evidence="9">
    <location>
        <begin position="360"/>
        <end position="371"/>
    </location>
</feature>
<feature type="compositionally biased region" description="Pro residues" evidence="9">
    <location>
        <begin position="1075"/>
        <end position="1089"/>
    </location>
</feature>
<dbReference type="Gene3D" id="2.40.50.140">
    <property type="entry name" value="Nucleic acid-binding proteins"/>
    <property type="match status" value="2"/>
</dbReference>
<keyword evidence="8" id="KW-0819">tRNA processing</keyword>
<evidence type="ECO:0000256" key="4">
    <source>
        <dbReference type="ARBA" id="ARBA00022759"/>
    </source>
</evidence>
<dbReference type="Gene3D" id="3.40.1260.20">
    <property type="entry name" value="Ribonuclease E, catalytic domain"/>
    <property type="match status" value="1"/>
</dbReference>
<feature type="compositionally biased region" description="Basic and acidic residues" evidence="9">
    <location>
        <begin position="899"/>
        <end position="915"/>
    </location>
</feature>
<keyword evidence="8" id="KW-0820">tRNA-binding</keyword>
<feature type="compositionally biased region" description="Pro residues" evidence="9">
    <location>
        <begin position="1002"/>
        <end position="1014"/>
    </location>
</feature>
<evidence type="ECO:0000256" key="6">
    <source>
        <dbReference type="ARBA" id="ARBA00022842"/>
    </source>
</evidence>
<dbReference type="Pfam" id="PF20833">
    <property type="entry name" value="RNase_E_G_Thio"/>
    <property type="match status" value="1"/>
</dbReference>
<feature type="compositionally biased region" description="Basic and acidic residues" evidence="9">
    <location>
        <begin position="349"/>
        <end position="359"/>
    </location>
</feature>
<accession>A0A917C2Z4</accession>
<feature type="compositionally biased region" description="Acidic residues" evidence="9">
    <location>
        <begin position="126"/>
        <end position="149"/>
    </location>
</feature>
<feature type="compositionally biased region" description="Acidic residues" evidence="9">
    <location>
        <begin position="940"/>
        <end position="957"/>
    </location>
</feature>
<keyword evidence="8" id="KW-0997">Cell inner membrane</keyword>
<feature type="compositionally biased region" description="Low complexity" evidence="9">
    <location>
        <begin position="256"/>
        <end position="300"/>
    </location>
</feature>
<dbReference type="InterPro" id="IPR019307">
    <property type="entry name" value="RNA-bd_AU-1/RNase_E/G"/>
</dbReference>
<reference evidence="12" key="1">
    <citation type="journal article" date="2014" name="Int. J. Syst. Evol. Microbiol.">
        <title>Complete genome sequence of Corynebacterium casei LMG S-19264T (=DSM 44701T), isolated from a smear-ripened cheese.</title>
        <authorList>
            <consortium name="US DOE Joint Genome Institute (JGI-PGF)"/>
            <person name="Walter F."/>
            <person name="Albersmeier A."/>
            <person name="Kalinowski J."/>
            <person name="Ruckert C."/>
        </authorList>
    </citation>
    <scope>NUCLEOTIDE SEQUENCE</scope>
    <source>
        <strain evidence="12">CCM 7897</strain>
    </source>
</reference>
<dbReference type="GO" id="GO:0009898">
    <property type="term" value="C:cytoplasmic side of plasma membrane"/>
    <property type="evidence" value="ECO:0007669"/>
    <property type="project" value="UniProtKB-UniRule"/>
</dbReference>
<dbReference type="GO" id="GO:0008995">
    <property type="term" value="F:ribonuclease E activity"/>
    <property type="evidence" value="ECO:0007669"/>
    <property type="project" value="UniProtKB-EC"/>
</dbReference>
<evidence type="ECO:0000313" key="13">
    <source>
        <dbReference type="Proteomes" id="UP000606044"/>
    </source>
</evidence>
<feature type="compositionally biased region" description="Low complexity" evidence="9">
    <location>
        <begin position="1037"/>
        <end position="1074"/>
    </location>
</feature>
<protein>
    <recommendedName>
        <fullName evidence="8">Ribonuclease E</fullName>
        <shortName evidence="8">RNase E</shortName>
        <ecNumber evidence="8">3.1.26.12</ecNumber>
    </recommendedName>
</protein>
<feature type="binding site" evidence="8">
    <location>
        <position position="610"/>
    </location>
    <ligand>
        <name>Mg(2+)</name>
        <dbReference type="ChEBI" id="CHEBI:18420"/>
        <note>catalytic</note>
    </ligand>
</feature>
<dbReference type="EC" id="3.1.26.12" evidence="8"/>
<feature type="binding site" evidence="8">
    <location>
        <position position="711"/>
    </location>
    <ligand>
        <name>Zn(2+)</name>
        <dbReference type="ChEBI" id="CHEBI:29105"/>
        <note>ligand shared between dimeric partners</note>
    </ligand>
</feature>
<dbReference type="InterPro" id="IPR048583">
    <property type="entry name" value="RNase_E_G_thioredoxin-like"/>
</dbReference>
<dbReference type="GO" id="GO:0005737">
    <property type="term" value="C:cytoplasm"/>
    <property type="evidence" value="ECO:0007669"/>
    <property type="project" value="UniProtKB-SubCell"/>
</dbReference>
<name>A0A917C2Z4_9HYPH</name>
<evidence type="ECO:0000256" key="2">
    <source>
        <dbReference type="ARBA" id="ARBA00022722"/>
    </source>
</evidence>
<feature type="compositionally biased region" description="Basic residues" evidence="9">
    <location>
        <begin position="916"/>
        <end position="930"/>
    </location>
</feature>
<keyword evidence="8" id="KW-1003">Cell membrane</keyword>
<comment type="caution">
    <text evidence="12">The sequence shown here is derived from an EMBL/GenBank/DDBJ whole genome shotgun (WGS) entry which is preliminary data.</text>
</comment>
<evidence type="ECO:0000256" key="1">
    <source>
        <dbReference type="ARBA" id="ARBA00022490"/>
    </source>
</evidence>
<keyword evidence="13" id="KW-1185">Reference proteome</keyword>
<evidence type="ECO:0000256" key="7">
    <source>
        <dbReference type="ARBA" id="ARBA00022884"/>
    </source>
</evidence>
<feature type="compositionally biased region" description="Basic residues" evidence="9">
    <location>
        <begin position="339"/>
        <end position="348"/>
    </location>
</feature>
<keyword evidence="5 8" id="KW-0378">Hydrolase</keyword>
<keyword evidence="8" id="KW-0698">rRNA processing</keyword>
<keyword evidence="3 8" id="KW-0479">Metal-binding</keyword>
<keyword evidence="2 8" id="KW-0540">Nuclease</keyword>
<keyword evidence="6 8" id="KW-0460">Magnesium</keyword>
<proteinExistence type="inferred from homology"/>
<feature type="region of interest" description="Required for zinc-mediated homotetramerization and catalytic activity" evidence="8">
    <location>
        <begin position="711"/>
        <end position="714"/>
    </location>
</feature>
<evidence type="ECO:0000313" key="12">
    <source>
        <dbReference type="EMBL" id="GGF65525.1"/>
    </source>
</evidence>
<dbReference type="GO" id="GO:0008033">
    <property type="term" value="P:tRNA processing"/>
    <property type="evidence" value="ECO:0007669"/>
    <property type="project" value="UniProtKB-UniRule"/>
</dbReference>
<feature type="domain" description="RNA-binding protein AU-1/Ribonuclease E/G" evidence="10">
    <location>
        <begin position="428"/>
        <end position="698"/>
    </location>
</feature>
<feature type="compositionally biased region" description="Acidic residues" evidence="9">
    <location>
        <begin position="303"/>
        <end position="325"/>
    </location>
</feature>
<feature type="compositionally biased region" description="Basic residues" evidence="9">
    <location>
        <begin position="108"/>
        <end position="118"/>
    </location>
</feature>